<reference evidence="4" key="1">
    <citation type="submission" date="2017-11" db="EMBL/GenBank/DDBJ databases">
        <authorList>
            <person name="Lima N.C."/>
            <person name="Parody-Merino A.M."/>
            <person name="Battley P.F."/>
            <person name="Fidler A.E."/>
            <person name="Prosdocimi F."/>
        </authorList>
    </citation>
    <scope>NUCLEOTIDE SEQUENCE [LARGE SCALE GENOMIC DNA]</scope>
</reference>
<dbReference type="GO" id="GO:0004519">
    <property type="term" value="F:endonuclease activity"/>
    <property type="evidence" value="ECO:0007669"/>
    <property type="project" value="UniProtKB-KW"/>
</dbReference>
<keyword evidence="3" id="KW-0255">Endonuclease</keyword>
<dbReference type="PANTHER" id="PTHR21472">
    <property type="entry name" value="ENDONUCLEASE DOMAIN-CONTAINING 1 PROTEIN ENDOD1"/>
    <property type="match status" value="1"/>
</dbReference>
<evidence type="ECO:0000313" key="4">
    <source>
        <dbReference type="Proteomes" id="UP000233556"/>
    </source>
</evidence>
<evidence type="ECO:0000259" key="2">
    <source>
        <dbReference type="SMART" id="SM00892"/>
    </source>
</evidence>
<dbReference type="EMBL" id="KZ513248">
    <property type="protein sequence ID" value="PKU31158.1"/>
    <property type="molecule type" value="Genomic_DNA"/>
</dbReference>
<sequence length="379" mass="43074">MTMSQQCSHVAKKANGILGRIKKTVASRSREVILPLYSALVRSHLEHCVQFWAAQFRKDRELLEREVPSKPEEQLLYCESARGLEQAAQRGGEQEPSLEIFPTMLLLLLLQVSASCLWLGHSEVVPSFQSSCPQFFFRETPPNDALVPENPAWICQHYKNRYYYATLYNRDLRIPVYSAYLYQPGPGKSSGDWLVEPQLMGQTYPKTMEREWTLSKYFNISLEELSKSQAVLKDYKNLTGLNRGHLNPSGHQPNNTCRNATFTLTNIIPQNDKLNSGAWMKYEQNTMTAKTKACKTTYVVVGAVPGNNYIAKGRVNIPSYIWSSACCEMDNNQTMSWAVIAENNKNKVEDITLGELENRLTKLYGKGTVALFHPDCPRQ</sequence>
<proteinExistence type="predicted"/>
<protein>
    <submittedName>
        <fullName evidence="3">Endonuclease domain-containing 1</fullName>
    </submittedName>
</protein>
<keyword evidence="3" id="KW-0378">Hydrolase</keyword>
<dbReference type="InterPro" id="IPR001604">
    <property type="entry name" value="Endo_G_ENPP1-like_dom"/>
</dbReference>
<feature type="domain" description="DNA/RNA non-specific endonuclease/pyrophosphatase/phosphodiesterase" evidence="2">
    <location>
        <begin position="160"/>
        <end position="371"/>
    </location>
</feature>
<dbReference type="SMART" id="SM00892">
    <property type="entry name" value="Endonuclease_NS"/>
    <property type="match status" value="1"/>
</dbReference>
<dbReference type="PANTHER" id="PTHR21472:SF26">
    <property type="entry name" value="ENDONUCLEASE DOMAIN CONTAINING 1"/>
    <property type="match status" value="1"/>
</dbReference>
<keyword evidence="4" id="KW-1185">Reference proteome</keyword>
<dbReference type="AlphaFoldDB" id="A0A2I0TBI5"/>
<reference evidence="4" key="2">
    <citation type="submission" date="2017-12" db="EMBL/GenBank/DDBJ databases">
        <title>Genome sequence of the Bar-tailed Godwit (Limosa lapponica baueri).</title>
        <authorList>
            <person name="Lima N.C.B."/>
            <person name="Parody-Merino A.M."/>
            <person name="Battley P.F."/>
            <person name="Fidler A.E."/>
            <person name="Prosdocimi F."/>
        </authorList>
    </citation>
    <scope>NUCLEOTIDE SEQUENCE [LARGE SCALE GENOMIC DNA]</scope>
</reference>
<dbReference type="InterPro" id="IPR020821">
    <property type="entry name" value="ENPP1-3/EXOG-like_nuc-like"/>
</dbReference>
<dbReference type="GO" id="GO:0046872">
    <property type="term" value="F:metal ion binding"/>
    <property type="evidence" value="ECO:0007669"/>
    <property type="project" value="InterPro"/>
</dbReference>
<evidence type="ECO:0000259" key="1">
    <source>
        <dbReference type="SMART" id="SM00477"/>
    </source>
</evidence>
<dbReference type="GO" id="GO:0003676">
    <property type="term" value="F:nucleic acid binding"/>
    <property type="evidence" value="ECO:0007669"/>
    <property type="project" value="InterPro"/>
</dbReference>
<dbReference type="InterPro" id="IPR044929">
    <property type="entry name" value="DNA/RNA_non-sp_Endonuclease_sf"/>
</dbReference>
<feature type="domain" description="ENPP1-3/EXOG-like endonuclease/phosphodiesterase" evidence="1">
    <location>
        <begin position="161"/>
        <end position="371"/>
    </location>
</feature>
<dbReference type="SMART" id="SM00477">
    <property type="entry name" value="NUC"/>
    <property type="match status" value="1"/>
</dbReference>
<name>A0A2I0TBI5_LIMLA</name>
<dbReference type="Gene3D" id="3.40.570.10">
    <property type="entry name" value="Extracellular Endonuclease, subunit A"/>
    <property type="match status" value="1"/>
</dbReference>
<gene>
    <name evidence="3" type="ORF">llap_18537</name>
</gene>
<dbReference type="GO" id="GO:0016787">
    <property type="term" value="F:hydrolase activity"/>
    <property type="evidence" value="ECO:0007669"/>
    <property type="project" value="InterPro"/>
</dbReference>
<dbReference type="InterPro" id="IPR044925">
    <property type="entry name" value="His-Me_finger_sf"/>
</dbReference>
<dbReference type="OrthoDB" id="69221at2759"/>
<dbReference type="SUPFAM" id="SSF54060">
    <property type="entry name" value="His-Me finger endonucleases"/>
    <property type="match status" value="1"/>
</dbReference>
<evidence type="ECO:0000313" key="3">
    <source>
        <dbReference type="EMBL" id="PKU31158.1"/>
    </source>
</evidence>
<organism evidence="3 4">
    <name type="scientific">Limosa lapponica baueri</name>
    <dbReference type="NCBI Taxonomy" id="1758121"/>
    <lineage>
        <taxon>Eukaryota</taxon>
        <taxon>Metazoa</taxon>
        <taxon>Chordata</taxon>
        <taxon>Craniata</taxon>
        <taxon>Vertebrata</taxon>
        <taxon>Euteleostomi</taxon>
        <taxon>Archelosauria</taxon>
        <taxon>Archosauria</taxon>
        <taxon>Dinosauria</taxon>
        <taxon>Saurischia</taxon>
        <taxon>Theropoda</taxon>
        <taxon>Coelurosauria</taxon>
        <taxon>Aves</taxon>
        <taxon>Neognathae</taxon>
        <taxon>Neoaves</taxon>
        <taxon>Charadriiformes</taxon>
        <taxon>Scolopacidae</taxon>
        <taxon>Limosa</taxon>
    </lineage>
</organism>
<dbReference type="Pfam" id="PF01223">
    <property type="entry name" value="Endonuclease_NS"/>
    <property type="match status" value="1"/>
</dbReference>
<dbReference type="Proteomes" id="UP000233556">
    <property type="component" value="Unassembled WGS sequence"/>
</dbReference>
<keyword evidence="3" id="KW-0540">Nuclease</keyword>
<accession>A0A2I0TBI5</accession>
<dbReference type="InterPro" id="IPR039015">
    <property type="entry name" value="ENDOD1"/>
</dbReference>